<dbReference type="InterPro" id="IPR011990">
    <property type="entry name" value="TPR-like_helical_dom_sf"/>
</dbReference>
<evidence type="ECO:0000259" key="3">
    <source>
        <dbReference type="PROSITE" id="PS51755"/>
    </source>
</evidence>
<evidence type="ECO:0000313" key="5">
    <source>
        <dbReference type="Proteomes" id="UP000516105"/>
    </source>
</evidence>
<dbReference type="Gene3D" id="1.25.40.10">
    <property type="entry name" value="Tetratricopeptide repeat domain"/>
    <property type="match status" value="1"/>
</dbReference>
<dbReference type="Pfam" id="PF00486">
    <property type="entry name" value="Trans_reg_C"/>
    <property type="match status" value="1"/>
</dbReference>
<dbReference type="SUPFAM" id="SSF46894">
    <property type="entry name" value="C-terminal effector domain of the bipartite response regulators"/>
    <property type="match status" value="1"/>
</dbReference>
<evidence type="ECO:0000313" key="4">
    <source>
        <dbReference type="EMBL" id="QNP46239.1"/>
    </source>
</evidence>
<sequence>MDALRERGSGTLAPADLARMTDFRLGDAAVSPSRRTVTGPGGTAAVEPRVMQVLVVLAEQPGVVVSRETLFERCWGGVYVGEDSLNRVIGSLRRLSIDVARGSFEIETITRTGYRLIGKVTQSARASSDRKSGHFTRRELAGGSLGVVALGAIGGWAAVNDLKEKRFEQLLRQADKGLAGDDQFFRPDLALRAAEEAVRIHPDSARAFGWLALSRSYFAQVAPPSRSAEAVNSAVEATQKALAIDPQEPNALLALFEVQGSALDWWSRDRLLRRIIALRPVNTMAIGELASLLQAAGLTRESWGWNERHVRTAPLSPVLLGRRAQKLWIFGRVAAADNVIEQLRVQFPASAWVWSVRFILYAFTDRPAAAREMLEADPKMIAGAAEKQMWQACLDALEQRSNGAIANARQACLAMPQNPGGLASGGAVMVLSALGDLDTAFEIANGYLLGRGKTVRRSETAYGPDVGDALHRIDTYWLFMPPCRAMRADRRFLPLCAGVGLVEYWRRRAIQPDYMRVD</sequence>
<dbReference type="CDD" id="cd00383">
    <property type="entry name" value="trans_reg_C"/>
    <property type="match status" value="1"/>
</dbReference>
<dbReference type="InterPro" id="IPR016032">
    <property type="entry name" value="Sig_transdc_resp-reg_C-effctor"/>
</dbReference>
<dbReference type="SUPFAM" id="SSF48452">
    <property type="entry name" value="TPR-like"/>
    <property type="match status" value="1"/>
</dbReference>
<keyword evidence="1 2" id="KW-0238">DNA-binding</keyword>
<dbReference type="InterPro" id="IPR036388">
    <property type="entry name" value="WH-like_DNA-bd_sf"/>
</dbReference>
<feature type="domain" description="OmpR/PhoB-type" evidence="3">
    <location>
        <begin position="20"/>
        <end position="118"/>
    </location>
</feature>
<accession>A0ABX6T9L7</accession>
<dbReference type="RefSeq" id="WP_187709192.1">
    <property type="nucleotide sequence ID" value="NZ_CP060782.1"/>
</dbReference>
<dbReference type="SMART" id="SM00862">
    <property type="entry name" value="Trans_reg_C"/>
    <property type="match status" value="1"/>
</dbReference>
<dbReference type="EMBL" id="CP060782">
    <property type="protein sequence ID" value="QNP46239.1"/>
    <property type="molecule type" value="Genomic_DNA"/>
</dbReference>
<feature type="DNA-binding region" description="OmpR/PhoB-type" evidence="2">
    <location>
        <begin position="20"/>
        <end position="118"/>
    </location>
</feature>
<name>A0ABX6T9L7_9SPHN</name>
<dbReference type="InterPro" id="IPR001867">
    <property type="entry name" value="OmpR/PhoB-type_DNA-bd"/>
</dbReference>
<dbReference type="Gene3D" id="1.10.10.10">
    <property type="entry name" value="Winged helix-like DNA-binding domain superfamily/Winged helix DNA-binding domain"/>
    <property type="match status" value="1"/>
</dbReference>
<evidence type="ECO:0000256" key="1">
    <source>
        <dbReference type="ARBA" id="ARBA00023125"/>
    </source>
</evidence>
<dbReference type="PROSITE" id="PS51755">
    <property type="entry name" value="OMPR_PHOB"/>
    <property type="match status" value="1"/>
</dbReference>
<reference evidence="4 5" key="1">
    <citation type="submission" date="2020-08" db="EMBL/GenBank/DDBJ databases">
        <title>Genome sequence of Sphingomonas sediminicola KACC 15039T.</title>
        <authorList>
            <person name="Hyun D.-W."/>
            <person name="Bae J.-W."/>
        </authorList>
    </citation>
    <scope>NUCLEOTIDE SEQUENCE [LARGE SCALE GENOMIC DNA]</scope>
    <source>
        <strain evidence="4 5">KACC 15039</strain>
    </source>
</reference>
<organism evidence="4 5">
    <name type="scientific">Sphingomonas sediminicola</name>
    <dbReference type="NCBI Taxonomy" id="386874"/>
    <lineage>
        <taxon>Bacteria</taxon>
        <taxon>Pseudomonadati</taxon>
        <taxon>Pseudomonadota</taxon>
        <taxon>Alphaproteobacteria</taxon>
        <taxon>Sphingomonadales</taxon>
        <taxon>Sphingomonadaceae</taxon>
        <taxon>Sphingomonas</taxon>
    </lineage>
</organism>
<keyword evidence="5" id="KW-1185">Reference proteome</keyword>
<protein>
    <submittedName>
        <fullName evidence="4">Winged helix-turn-helix domain-containing protein</fullName>
    </submittedName>
</protein>
<evidence type="ECO:0000256" key="2">
    <source>
        <dbReference type="PROSITE-ProRule" id="PRU01091"/>
    </source>
</evidence>
<gene>
    <name evidence="4" type="ORF">H9L14_03125</name>
</gene>
<dbReference type="Proteomes" id="UP000516105">
    <property type="component" value="Chromosome"/>
</dbReference>
<proteinExistence type="predicted"/>